<protein>
    <submittedName>
        <fullName evidence="1">Uncharacterized protein</fullName>
    </submittedName>
</protein>
<dbReference type="AlphaFoldDB" id="A0ABD0JB76"/>
<name>A0ABD0JB76_9CAEN</name>
<keyword evidence="2" id="KW-1185">Reference proteome</keyword>
<accession>A0ABD0JB76</accession>
<evidence type="ECO:0000313" key="1">
    <source>
        <dbReference type="EMBL" id="KAK7468106.1"/>
    </source>
</evidence>
<dbReference type="Proteomes" id="UP001519460">
    <property type="component" value="Unassembled WGS sequence"/>
</dbReference>
<dbReference type="EMBL" id="JACVVK020000523">
    <property type="protein sequence ID" value="KAK7468106.1"/>
    <property type="molecule type" value="Genomic_DNA"/>
</dbReference>
<comment type="caution">
    <text evidence="1">The sequence shown here is derived from an EMBL/GenBank/DDBJ whole genome shotgun (WGS) entry which is preliminary data.</text>
</comment>
<proteinExistence type="predicted"/>
<reference evidence="1 2" key="1">
    <citation type="journal article" date="2023" name="Sci. Data">
        <title>Genome assembly of the Korean intertidal mud-creeper Batillaria attramentaria.</title>
        <authorList>
            <person name="Patra A.K."/>
            <person name="Ho P.T."/>
            <person name="Jun S."/>
            <person name="Lee S.J."/>
            <person name="Kim Y."/>
            <person name="Won Y.J."/>
        </authorList>
    </citation>
    <scope>NUCLEOTIDE SEQUENCE [LARGE SCALE GENOMIC DNA]</scope>
    <source>
        <strain evidence="1">Wonlab-2016</strain>
    </source>
</reference>
<sequence>MQTAISCQTCSAMKVFAIAKRCILAAPQPRRMQMQMHETCPVHKTRQTNFAVPLKKQKPSHLQTRLASLRHANVGT</sequence>
<gene>
    <name evidence="1" type="ORF">BaRGS_00036689</name>
</gene>
<evidence type="ECO:0000313" key="2">
    <source>
        <dbReference type="Proteomes" id="UP001519460"/>
    </source>
</evidence>
<organism evidence="1 2">
    <name type="scientific">Batillaria attramentaria</name>
    <dbReference type="NCBI Taxonomy" id="370345"/>
    <lineage>
        <taxon>Eukaryota</taxon>
        <taxon>Metazoa</taxon>
        <taxon>Spiralia</taxon>
        <taxon>Lophotrochozoa</taxon>
        <taxon>Mollusca</taxon>
        <taxon>Gastropoda</taxon>
        <taxon>Caenogastropoda</taxon>
        <taxon>Sorbeoconcha</taxon>
        <taxon>Cerithioidea</taxon>
        <taxon>Batillariidae</taxon>
        <taxon>Batillaria</taxon>
    </lineage>
</organism>